<protein>
    <recommendedName>
        <fullName evidence="6">FAD dependent oxidoreductase domain-containing protein</fullName>
    </recommendedName>
</protein>
<dbReference type="SUPFAM" id="SSF51905">
    <property type="entry name" value="FAD/NAD(P)-binding domain"/>
    <property type="match status" value="1"/>
</dbReference>
<keyword evidence="3" id="KW-0285">Flavoprotein</keyword>
<dbReference type="EMBL" id="CAJPEV010003103">
    <property type="protein sequence ID" value="CAG0898941.1"/>
    <property type="molecule type" value="Genomic_DNA"/>
</dbReference>
<dbReference type="InterPro" id="IPR006076">
    <property type="entry name" value="FAD-dep_OxRdtase"/>
</dbReference>
<sequence length="429" mass="47563">MSAEGLHGEEMDLDVVVIGAGIMGSWAGLNLVNLSSHDSLRVAIIEQFPLPHARGSSHGQSRIYRLAYPERHQTVLARDSLQAWLQLQHAHPLDPIITRHDCIPSFLLIDLQILPHTVIVTIDSECPLLRIADEASHGTIERCLDSLAASCPKGTYRALSKQDLLIEFPWIVHGHSDLRGLLDSNARILRADKCIRYVQEEFQKNGGKILDGMKITGVEMGDTVTVTGEREGESKEIRCRNLIVCTGAWSSNILSFLGIHHAPLQPMKMAVPYFKIKPGHTQSQVSMVMEIQALGHFYSTPQLEYPGLIKVAPDHGVAVDPDLRDMGDVSAEVERTSRFVAAHLPGLDPRPAIVETCMYTMTPDKMSILDRHPQWPNISFATGFSGMGFKLSPYIGKVLASWAMGQEVAYDLIPLQLNRFEQSHIASNF</sequence>
<evidence type="ECO:0000256" key="2">
    <source>
        <dbReference type="ARBA" id="ARBA00010989"/>
    </source>
</evidence>
<dbReference type="Pfam" id="PF01266">
    <property type="entry name" value="DAO"/>
    <property type="match status" value="1"/>
</dbReference>
<dbReference type="PANTHER" id="PTHR10961">
    <property type="entry name" value="PEROXISOMAL SARCOSINE OXIDASE"/>
    <property type="match status" value="1"/>
</dbReference>
<dbReference type="GO" id="GO:0033514">
    <property type="term" value="P:L-lysine catabolic process to acetyl-CoA via L-pipecolate"/>
    <property type="evidence" value="ECO:0007669"/>
    <property type="project" value="TreeGrafter"/>
</dbReference>
<evidence type="ECO:0000256" key="4">
    <source>
        <dbReference type="ARBA" id="ARBA00022827"/>
    </source>
</evidence>
<dbReference type="SUPFAM" id="SSF54373">
    <property type="entry name" value="FAD-linked reductases, C-terminal domain"/>
    <property type="match status" value="1"/>
</dbReference>
<evidence type="ECO:0000256" key="3">
    <source>
        <dbReference type="ARBA" id="ARBA00022630"/>
    </source>
</evidence>
<keyword evidence="4" id="KW-0274">FAD</keyword>
<dbReference type="GO" id="GO:0005777">
    <property type="term" value="C:peroxisome"/>
    <property type="evidence" value="ECO:0007669"/>
    <property type="project" value="TreeGrafter"/>
</dbReference>
<dbReference type="OrthoDB" id="424974at2759"/>
<evidence type="ECO:0000256" key="5">
    <source>
        <dbReference type="ARBA" id="ARBA00023002"/>
    </source>
</evidence>
<dbReference type="Proteomes" id="UP000677054">
    <property type="component" value="Unassembled WGS sequence"/>
</dbReference>
<evidence type="ECO:0000259" key="6">
    <source>
        <dbReference type="Pfam" id="PF01266"/>
    </source>
</evidence>
<dbReference type="EMBL" id="LR902620">
    <property type="protein sequence ID" value="CAD7250845.1"/>
    <property type="molecule type" value="Genomic_DNA"/>
</dbReference>
<evidence type="ECO:0000313" key="7">
    <source>
        <dbReference type="EMBL" id="CAD7250845.1"/>
    </source>
</evidence>
<dbReference type="InterPro" id="IPR036188">
    <property type="entry name" value="FAD/NAD-bd_sf"/>
</dbReference>
<evidence type="ECO:0000256" key="1">
    <source>
        <dbReference type="ARBA" id="ARBA00001974"/>
    </source>
</evidence>
<name>A0A7R9FQ23_9CRUS</name>
<gene>
    <name evidence="7" type="ORF">DSTB1V02_LOCUS10614</name>
</gene>
<reference evidence="7" key="1">
    <citation type="submission" date="2020-11" db="EMBL/GenBank/DDBJ databases">
        <authorList>
            <person name="Tran Van P."/>
        </authorList>
    </citation>
    <scope>NUCLEOTIDE SEQUENCE</scope>
</reference>
<dbReference type="GO" id="GO:0050660">
    <property type="term" value="F:flavin adenine dinucleotide binding"/>
    <property type="evidence" value="ECO:0007669"/>
    <property type="project" value="InterPro"/>
</dbReference>
<dbReference type="GO" id="GO:0050031">
    <property type="term" value="F:L-pipecolate oxidase activity"/>
    <property type="evidence" value="ECO:0007669"/>
    <property type="project" value="TreeGrafter"/>
</dbReference>
<dbReference type="PANTHER" id="PTHR10961:SF46">
    <property type="entry name" value="PEROXISOMAL SARCOSINE OXIDASE"/>
    <property type="match status" value="1"/>
</dbReference>
<organism evidence="7">
    <name type="scientific">Darwinula stevensoni</name>
    <dbReference type="NCBI Taxonomy" id="69355"/>
    <lineage>
        <taxon>Eukaryota</taxon>
        <taxon>Metazoa</taxon>
        <taxon>Ecdysozoa</taxon>
        <taxon>Arthropoda</taxon>
        <taxon>Crustacea</taxon>
        <taxon>Oligostraca</taxon>
        <taxon>Ostracoda</taxon>
        <taxon>Podocopa</taxon>
        <taxon>Podocopida</taxon>
        <taxon>Darwinulocopina</taxon>
        <taxon>Darwinuloidea</taxon>
        <taxon>Darwinulidae</taxon>
        <taxon>Darwinula</taxon>
    </lineage>
</organism>
<dbReference type="Gene3D" id="3.50.50.60">
    <property type="entry name" value="FAD/NAD(P)-binding domain"/>
    <property type="match status" value="1"/>
</dbReference>
<proteinExistence type="inferred from homology"/>
<keyword evidence="8" id="KW-1185">Reference proteome</keyword>
<dbReference type="Gene3D" id="3.30.9.10">
    <property type="entry name" value="D-Amino Acid Oxidase, subunit A, domain 2"/>
    <property type="match status" value="1"/>
</dbReference>
<accession>A0A7R9FQ23</accession>
<dbReference type="InterPro" id="IPR045170">
    <property type="entry name" value="MTOX"/>
</dbReference>
<dbReference type="AlphaFoldDB" id="A0A7R9FQ23"/>
<comment type="similarity">
    <text evidence="2">Belongs to the MSOX/MTOX family.</text>
</comment>
<feature type="domain" description="FAD dependent oxidoreductase" evidence="6">
    <location>
        <begin position="14"/>
        <end position="402"/>
    </location>
</feature>
<comment type="cofactor">
    <cofactor evidence="1">
        <name>FAD</name>
        <dbReference type="ChEBI" id="CHEBI:57692"/>
    </cofactor>
</comment>
<keyword evidence="5" id="KW-0560">Oxidoreductase</keyword>
<dbReference type="GO" id="GO:0008115">
    <property type="term" value="F:sarcosine oxidase activity"/>
    <property type="evidence" value="ECO:0007669"/>
    <property type="project" value="TreeGrafter"/>
</dbReference>
<evidence type="ECO:0000313" key="8">
    <source>
        <dbReference type="Proteomes" id="UP000677054"/>
    </source>
</evidence>